<evidence type="ECO:0000259" key="2">
    <source>
        <dbReference type="Pfam" id="PF05134"/>
    </source>
</evidence>
<dbReference type="InterPro" id="IPR043129">
    <property type="entry name" value="ATPase_NBD"/>
</dbReference>
<sequence length="390" mass="45511">MNDFQDRISPKNKLIIRLGCHADEPIYWYLKLRGRKGFQSGKLNNSMELKDICNLSHCDVTILVSTSFIIYRKVELHKKKIIRNLKYLKFSFEKTIIGNIDNFHTVILKYDKNFCYVAAVEHELMSCWLKWLDNAGISISLMIPDVLTLPFSEDKCSLLKLDSQWLIRNGEYSGFSIKESIFDKIHLVKDKNLSTNRVNYISEQQKKAHLINFCDALSIMAENINKDGVNFLSGKYSRYRERKSGFFSSFRTISFGFLLSIGMIFNLLYNKKMVERDIDILNEISLSFYARYPSLKQLDLDSHDLNYYNNSLNDDFDFIKTLHTSSVFIKNLSNPINRINFSNNDGAIVFNLDEVERGMLENELDELNVEGVTVSKFTHDDKTYDMVFKY</sequence>
<dbReference type="InterPro" id="IPR024230">
    <property type="entry name" value="GspL_cyto_dom"/>
</dbReference>
<dbReference type="Pfam" id="PF05134">
    <property type="entry name" value="T2SSL"/>
    <property type="match status" value="1"/>
</dbReference>
<gene>
    <name evidence="3" type="primary">outL</name>
    <name evidence="3" type="ORF">NCTC11470_01883</name>
</gene>
<dbReference type="AlphaFoldDB" id="A0A380PTG0"/>
<name>A0A380PTG0_YERFR</name>
<dbReference type="Gene3D" id="3.30.420.380">
    <property type="match status" value="1"/>
</dbReference>
<keyword evidence="1" id="KW-1133">Transmembrane helix</keyword>
<evidence type="ECO:0000256" key="1">
    <source>
        <dbReference type="SAM" id="Phobius"/>
    </source>
</evidence>
<organism evidence="3 4">
    <name type="scientific">Yersinia frederiksenii</name>
    <dbReference type="NCBI Taxonomy" id="29484"/>
    <lineage>
        <taxon>Bacteria</taxon>
        <taxon>Pseudomonadati</taxon>
        <taxon>Pseudomonadota</taxon>
        <taxon>Gammaproteobacteria</taxon>
        <taxon>Enterobacterales</taxon>
        <taxon>Yersiniaceae</taxon>
        <taxon>Yersinia</taxon>
    </lineage>
</organism>
<dbReference type="Proteomes" id="UP000254835">
    <property type="component" value="Unassembled WGS sequence"/>
</dbReference>
<dbReference type="GO" id="GO:0015628">
    <property type="term" value="P:protein secretion by the type II secretion system"/>
    <property type="evidence" value="ECO:0007669"/>
    <property type="project" value="InterPro"/>
</dbReference>
<dbReference type="CDD" id="cd24017">
    <property type="entry name" value="ASKHA_T2SSL_N"/>
    <property type="match status" value="1"/>
</dbReference>
<dbReference type="GO" id="GO:0009276">
    <property type="term" value="C:Gram-negative-bacterium-type cell wall"/>
    <property type="evidence" value="ECO:0007669"/>
    <property type="project" value="InterPro"/>
</dbReference>
<proteinExistence type="predicted"/>
<dbReference type="NCBIfam" id="TIGR01709">
    <property type="entry name" value="typeII_sec_gspL"/>
    <property type="match status" value="1"/>
</dbReference>
<dbReference type="OrthoDB" id="7011844at2"/>
<dbReference type="GeneID" id="57905898"/>
<keyword evidence="1" id="KW-0812">Transmembrane</keyword>
<dbReference type="EMBL" id="UHJA01000001">
    <property type="protein sequence ID" value="SUP76828.1"/>
    <property type="molecule type" value="Genomic_DNA"/>
</dbReference>
<accession>A0A380PTG0</accession>
<dbReference type="GO" id="GO:0015627">
    <property type="term" value="C:type II protein secretion system complex"/>
    <property type="evidence" value="ECO:0007669"/>
    <property type="project" value="InterPro"/>
</dbReference>
<keyword evidence="1" id="KW-0472">Membrane</keyword>
<evidence type="ECO:0000313" key="3">
    <source>
        <dbReference type="EMBL" id="SUP76828.1"/>
    </source>
</evidence>
<dbReference type="Gene3D" id="3.30.420.370">
    <property type="match status" value="1"/>
</dbReference>
<feature type="domain" description="GspL cytoplasmic actin-ATPase-like" evidence="2">
    <location>
        <begin position="14"/>
        <end position="237"/>
    </location>
</feature>
<evidence type="ECO:0000313" key="4">
    <source>
        <dbReference type="Proteomes" id="UP000254835"/>
    </source>
</evidence>
<dbReference type="RefSeq" id="WP_050504535.1">
    <property type="nucleotide sequence ID" value="NZ_CP023964.1"/>
</dbReference>
<dbReference type="InterPro" id="IPR007812">
    <property type="entry name" value="T2SS_protein-GspL"/>
</dbReference>
<feature type="transmembrane region" description="Helical" evidence="1">
    <location>
        <begin position="246"/>
        <end position="269"/>
    </location>
</feature>
<reference evidence="3 4" key="1">
    <citation type="submission" date="2018-06" db="EMBL/GenBank/DDBJ databases">
        <authorList>
            <consortium name="Pathogen Informatics"/>
            <person name="Doyle S."/>
        </authorList>
    </citation>
    <scope>NUCLEOTIDE SEQUENCE [LARGE SCALE GENOMIC DNA]</scope>
    <source>
        <strain evidence="3 4">NCTC11470</strain>
    </source>
</reference>
<protein>
    <submittedName>
        <fullName evidence="3">General secretion pathway protein L</fullName>
    </submittedName>
</protein>
<dbReference type="SUPFAM" id="SSF53067">
    <property type="entry name" value="Actin-like ATPase domain"/>
    <property type="match status" value="2"/>
</dbReference>